<protein>
    <submittedName>
        <fullName evidence="2">Uncharacterized protein</fullName>
    </submittedName>
</protein>
<comment type="caution">
    <text evidence="2">The sequence shown here is derived from an EMBL/GenBank/DDBJ whole genome shotgun (WGS) entry which is preliminary data.</text>
</comment>
<evidence type="ECO:0000313" key="3">
    <source>
        <dbReference type="Proteomes" id="UP000018291"/>
    </source>
</evidence>
<proteinExistence type="predicted"/>
<reference evidence="2 3" key="1">
    <citation type="journal article" date="2013" name="ISME J.">
        <title>Metabolic model for the filamentous 'Candidatus Microthrix parvicella' based on genomic and metagenomic analyses.</title>
        <authorList>
            <person name="Jon McIlroy S."/>
            <person name="Kristiansen R."/>
            <person name="Albertsen M."/>
            <person name="Michael Karst S."/>
            <person name="Rossetti S."/>
            <person name="Lund Nielsen J."/>
            <person name="Tandoi V."/>
            <person name="James Seviour R."/>
            <person name="Nielsen P.H."/>
        </authorList>
    </citation>
    <scope>NUCLEOTIDE SEQUENCE [LARGE SCALE GENOMIC DNA]</scope>
    <source>
        <strain evidence="2 3">RN1</strain>
    </source>
</reference>
<feature type="compositionally biased region" description="Low complexity" evidence="1">
    <location>
        <begin position="42"/>
        <end position="52"/>
    </location>
</feature>
<dbReference type="HOGENOM" id="CLU_2449130_0_0_11"/>
<evidence type="ECO:0000256" key="1">
    <source>
        <dbReference type="SAM" id="MobiDB-lite"/>
    </source>
</evidence>
<accession>R4YXY1</accession>
<dbReference type="STRING" id="1229780.BN381_20012"/>
<dbReference type="EMBL" id="CANL01000012">
    <property type="protein sequence ID" value="CCM63188.1"/>
    <property type="molecule type" value="Genomic_DNA"/>
</dbReference>
<sequence length="89" mass="9739">MLSNILRRTHESSLYQLSRKAAAALLANRGELPVRTGTIVPSSGRAAGSAAPWHRRRRDPARGAHRQSDGHRPGPAPDHRRLPPASPQR</sequence>
<gene>
    <name evidence="2" type="ORF">BN381_20012</name>
</gene>
<feature type="region of interest" description="Disordered" evidence="1">
    <location>
        <begin position="31"/>
        <end position="89"/>
    </location>
</feature>
<dbReference type="AlphaFoldDB" id="R4YXY1"/>
<evidence type="ECO:0000313" key="2">
    <source>
        <dbReference type="EMBL" id="CCM63188.1"/>
    </source>
</evidence>
<name>R4YXY1_9ACTN</name>
<dbReference type="Proteomes" id="UP000018291">
    <property type="component" value="Unassembled WGS sequence"/>
</dbReference>
<feature type="compositionally biased region" description="Basic and acidic residues" evidence="1">
    <location>
        <begin position="60"/>
        <end position="81"/>
    </location>
</feature>
<organism evidence="2 3">
    <name type="scientific">Candidatus Neomicrothrix parvicella RN1</name>
    <dbReference type="NCBI Taxonomy" id="1229780"/>
    <lineage>
        <taxon>Bacteria</taxon>
        <taxon>Bacillati</taxon>
        <taxon>Actinomycetota</taxon>
        <taxon>Acidimicrobiia</taxon>
        <taxon>Acidimicrobiales</taxon>
        <taxon>Microthrixaceae</taxon>
        <taxon>Candidatus Neomicrothrix</taxon>
    </lineage>
</organism>
<keyword evidence="3" id="KW-1185">Reference proteome</keyword>